<gene>
    <name evidence="1" type="ORF">METZ01_LOCUS332753</name>
</gene>
<dbReference type="AlphaFoldDB" id="A0A382Q2W9"/>
<name>A0A382Q2W9_9ZZZZ</name>
<feature type="non-terminal residue" evidence="1">
    <location>
        <position position="289"/>
    </location>
</feature>
<reference evidence="1" key="1">
    <citation type="submission" date="2018-05" db="EMBL/GenBank/DDBJ databases">
        <authorList>
            <person name="Lanie J.A."/>
            <person name="Ng W.-L."/>
            <person name="Kazmierczak K.M."/>
            <person name="Andrzejewski T.M."/>
            <person name="Davidsen T.M."/>
            <person name="Wayne K.J."/>
            <person name="Tettelin H."/>
            <person name="Glass J.I."/>
            <person name="Rusch D."/>
            <person name="Podicherti R."/>
            <person name="Tsui H.-C.T."/>
            <person name="Winkler M.E."/>
        </authorList>
    </citation>
    <scope>NUCLEOTIDE SEQUENCE</scope>
</reference>
<dbReference type="EMBL" id="UINC01111577">
    <property type="protein sequence ID" value="SVC79899.1"/>
    <property type="molecule type" value="Genomic_DNA"/>
</dbReference>
<organism evidence="1">
    <name type="scientific">marine metagenome</name>
    <dbReference type="NCBI Taxonomy" id="408172"/>
    <lineage>
        <taxon>unclassified sequences</taxon>
        <taxon>metagenomes</taxon>
        <taxon>ecological metagenomes</taxon>
    </lineage>
</organism>
<protein>
    <submittedName>
        <fullName evidence="1">Uncharacterized protein</fullName>
    </submittedName>
</protein>
<evidence type="ECO:0000313" key="1">
    <source>
        <dbReference type="EMBL" id="SVC79899.1"/>
    </source>
</evidence>
<sequence length="289" mass="28598">MKATIITISKLLQSILTICIFSAFSIAQNTLSIEVGDGTIDVLYNSDADIGGFQFTVEGATVTGGSGGDSAANGFMISCSSSMCLGFSLTGNIIPAGSGTLVVVSADITGDVSLSGIVVSDATGNALDFTYDGGDVYGCMDMDACNYNADATEDDGSCALDDCSGECGGSAVEDECGECGGDGSSCATSTIDILYNTTTDIGGFQFNVDGATVTGASGGAAADAGFTISTGNNTVLAFSFTGATIPAGSGVLVQVEVDGDVNAACISDVVLSDAVGAAIDNEVTDCFTI</sequence>
<proteinExistence type="predicted"/>
<accession>A0A382Q2W9</accession>